<keyword evidence="1" id="KW-0175">Coiled coil</keyword>
<dbReference type="Gene3D" id="6.10.140.1230">
    <property type="match status" value="1"/>
</dbReference>
<dbReference type="GO" id="GO:0007034">
    <property type="term" value="P:vacuolar transport"/>
    <property type="evidence" value="ECO:0007669"/>
    <property type="project" value="InterPro"/>
</dbReference>
<dbReference type="Pfam" id="PF03357">
    <property type="entry name" value="Snf7"/>
    <property type="match status" value="1"/>
</dbReference>
<accession>A0AAU9IMS5</accession>
<keyword evidence="4" id="KW-1185">Reference proteome</keyword>
<dbReference type="Proteomes" id="UP001162131">
    <property type="component" value="Unassembled WGS sequence"/>
</dbReference>
<dbReference type="InterPro" id="IPR005024">
    <property type="entry name" value="Snf7_fam"/>
</dbReference>
<name>A0AAU9IMS5_9CILI</name>
<feature type="region of interest" description="Disordered" evidence="2">
    <location>
        <begin position="178"/>
        <end position="210"/>
    </location>
</feature>
<organism evidence="3 4">
    <name type="scientific">Blepharisma stoltei</name>
    <dbReference type="NCBI Taxonomy" id="1481888"/>
    <lineage>
        <taxon>Eukaryota</taxon>
        <taxon>Sar</taxon>
        <taxon>Alveolata</taxon>
        <taxon>Ciliophora</taxon>
        <taxon>Postciliodesmatophora</taxon>
        <taxon>Heterotrichea</taxon>
        <taxon>Heterotrichida</taxon>
        <taxon>Blepharismidae</taxon>
        <taxon>Blepharisma</taxon>
    </lineage>
</organism>
<evidence type="ECO:0000313" key="3">
    <source>
        <dbReference type="EMBL" id="CAG9314512.1"/>
    </source>
</evidence>
<protein>
    <submittedName>
        <fullName evidence="3">Uncharacterized protein</fullName>
    </submittedName>
</protein>
<evidence type="ECO:0000256" key="1">
    <source>
        <dbReference type="SAM" id="Coils"/>
    </source>
</evidence>
<reference evidence="3" key="1">
    <citation type="submission" date="2021-09" db="EMBL/GenBank/DDBJ databases">
        <authorList>
            <consortium name="AG Swart"/>
            <person name="Singh M."/>
            <person name="Singh A."/>
            <person name="Seah K."/>
            <person name="Emmerich C."/>
        </authorList>
    </citation>
    <scope>NUCLEOTIDE SEQUENCE</scope>
    <source>
        <strain evidence="3">ATCC30299</strain>
    </source>
</reference>
<proteinExistence type="predicted"/>
<feature type="coiled-coil region" evidence="1">
    <location>
        <begin position="11"/>
        <end position="45"/>
    </location>
</feature>
<dbReference type="AlphaFoldDB" id="A0AAU9IMS5"/>
<dbReference type="EMBL" id="CAJZBQ010000012">
    <property type="protein sequence ID" value="CAG9314512.1"/>
    <property type="molecule type" value="Genomic_DNA"/>
</dbReference>
<evidence type="ECO:0000313" key="4">
    <source>
        <dbReference type="Proteomes" id="UP001162131"/>
    </source>
</evidence>
<comment type="caution">
    <text evidence="3">The sequence shown here is derived from an EMBL/GenBank/DDBJ whole genome shotgun (WGS) entry which is preliminary data.</text>
</comment>
<sequence length="210" mass="24132">MGASNPKLTPQEQMREHRRGLKRAMRELDRERNHLILEEKKLVAEIKKLAKQNQIGPLKVMAKDLVRLRRQTQKFLEMKSQIQGVDLRLQTMRSTQAMSEALRGVTPALVAFNKQMNLPELNRMMQEFYKENQRMDMTEEMMGEAVDMALENPNDVEESDNVVNQVLSELGVEVAASLQSAPAGKLNRPVVEESKEPQMEDLESRFNALK</sequence>
<gene>
    <name evidence="3" type="ORF">BSTOLATCC_MIC11514</name>
</gene>
<feature type="compositionally biased region" description="Basic and acidic residues" evidence="2">
    <location>
        <begin position="190"/>
        <end position="204"/>
    </location>
</feature>
<dbReference type="PANTHER" id="PTHR10476">
    <property type="entry name" value="CHARGED MULTIVESICULAR BODY PROTEIN"/>
    <property type="match status" value="1"/>
</dbReference>
<evidence type="ECO:0000256" key="2">
    <source>
        <dbReference type="SAM" id="MobiDB-lite"/>
    </source>
</evidence>